<keyword evidence="3" id="KW-1185">Reference proteome</keyword>
<evidence type="ECO:0000313" key="3">
    <source>
        <dbReference type="Proteomes" id="UP000054383"/>
    </source>
</evidence>
<evidence type="ECO:0000313" key="2">
    <source>
        <dbReference type="EMBL" id="CRG90786.1"/>
    </source>
</evidence>
<sequence>MSPFQTAGNGQPMQDTSSGHGNSPQTIKIEFEKCEDWTIQQPQCHSHVNSSGHGSKLNIQIAQRETTGSNRQDVDLHTTETNCQGGTTHRHLSIRSEYEQIPAQLDSRAIPQSQTRINPQVDPRNIPQAQPCGPGDTTALNALAEVSVRELTFLQNYVKSESVKYGQ</sequence>
<reference evidence="2 3" key="1">
    <citation type="submission" date="2015-04" db="EMBL/GenBank/DDBJ databases">
        <authorList>
            <person name="Syromyatnikov M.Y."/>
            <person name="Popov V.N."/>
        </authorList>
    </citation>
    <scope>NUCLEOTIDE SEQUENCE [LARGE SCALE GENOMIC DNA]</scope>
    <source>
        <strain evidence="2">WF-38-12</strain>
    </source>
</reference>
<dbReference type="Proteomes" id="UP000054383">
    <property type="component" value="Unassembled WGS sequence"/>
</dbReference>
<feature type="region of interest" description="Disordered" evidence="1">
    <location>
        <begin position="66"/>
        <end position="90"/>
    </location>
</feature>
<name>A0A0U1M7A2_TALIS</name>
<dbReference type="EMBL" id="CVMT01000008">
    <property type="protein sequence ID" value="CRG90786.1"/>
    <property type="molecule type" value="Genomic_DNA"/>
</dbReference>
<organism evidence="2 3">
    <name type="scientific">Talaromyces islandicus</name>
    <name type="common">Penicillium islandicum</name>
    <dbReference type="NCBI Taxonomy" id="28573"/>
    <lineage>
        <taxon>Eukaryota</taxon>
        <taxon>Fungi</taxon>
        <taxon>Dikarya</taxon>
        <taxon>Ascomycota</taxon>
        <taxon>Pezizomycotina</taxon>
        <taxon>Eurotiomycetes</taxon>
        <taxon>Eurotiomycetidae</taxon>
        <taxon>Eurotiales</taxon>
        <taxon>Trichocomaceae</taxon>
        <taxon>Talaromyces</taxon>
        <taxon>Talaromyces sect. Islandici</taxon>
    </lineage>
</organism>
<gene>
    <name evidence="2" type="ORF">PISL3812_07831</name>
</gene>
<dbReference type="AlphaFoldDB" id="A0A0U1M7A2"/>
<accession>A0A0U1M7A2</accession>
<proteinExistence type="predicted"/>
<evidence type="ECO:0000256" key="1">
    <source>
        <dbReference type="SAM" id="MobiDB-lite"/>
    </source>
</evidence>
<protein>
    <submittedName>
        <fullName evidence="2">Uncharacterized protein</fullName>
    </submittedName>
</protein>
<feature type="region of interest" description="Disordered" evidence="1">
    <location>
        <begin position="1"/>
        <end position="25"/>
    </location>
</feature>